<evidence type="ECO:0000259" key="12">
    <source>
        <dbReference type="Pfam" id="PF09335"/>
    </source>
</evidence>
<keyword evidence="6 11" id="KW-0812">Transmembrane</keyword>
<evidence type="ECO:0000313" key="14">
    <source>
        <dbReference type="Proteomes" id="UP000827284"/>
    </source>
</evidence>
<feature type="region of interest" description="Disordered" evidence="10">
    <location>
        <begin position="273"/>
        <end position="328"/>
    </location>
</feature>
<protein>
    <recommendedName>
        <fullName evidence="4">Golgi apparatus membrane protein TVP38</fullName>
    </recommendedName>
    <alternativeName>
        <fullName evidence="5">Golgi apparatus membrane protein tvp38</fullName>
    </alternativeName>
</protein>
<evidence type="ECO:0000313" key="13">
    <source>
        <dbReference type="EMBL" id="GJJ77667.1"/>
    </source>
</evidence>
<evidence type="ECO:0000256" key="1">
    <source>
        <dbReference type="ARBA" id="ARBA00002978"/>
    </source>
</evidence>
<evidence type="ECO:0000256" key="5">
    <source>
        <dbReference type="ARBA" id="ARBA00020673"/>
    </source>
</evidence>
<dbReference type="OrthoDB" id="166803at2759"/>
<organism evidence="13 14">
    <name type="scientific">Entomortierella parvispora</name>
    <dbReference type="NCBI Taxonomy" id="205924"/>
    <lineage>
        <taxon>Eukaryota</taxon>
        <taxon>Fungi</taxon>
        <taxon>Fungi incertae sedis</taxon>
        <taxon>Mucoromycota</taxon>
        <taxon>Mortierellomycotina</taxon>
        <taxon>Mortierellomycetes</taxon>
        <taxon>Mortierellales</taxon>
        <taxon>Mortierellaceae</taxon>
        <taxon>Entomortierella</taxon>
    </lineage>
</organism>
<dbReference type="InterPro" id="IPR032816">
    <property type="entry name" value="VTT_dom"/>
</dbReference>
<comment type="similarity">
    <text evidence="3">Belongs to the TVP38/TMEM64 family.</text>
</comment>
<dbReference type="Proteomes" id="UP000827284">
    <property type="component" value="Unassembled WGS sequence"/>
</dbReference>
<keyword evidence="8" id="KW-0333">Golgi apparatus</keyword>
<comment type="function">
    <text evidence="1">Golgi membrane protein involved in vesicular trafficking and spindle migration.</text>
</comment>
<evidence type="ECO:0000256" key="9">
    <source>
        <dbReference type="ARBA" id="ARBA00023136"/>
    </source>
</evidence>
<feature type="transmembrane region" description="Helical" evidence="11">
    <location>
        <begin position="215"/>
        <end position="233"/>
    </location>
</feature>
<sequence length="328" mass="37075">MATRTLPTVKERFQNASTSSKIALVVAALVVLAFVIVFFTFERQIFEWIEPAVSFIRNSNAGMVIMASIMFATCIFPLFGYGVISMVCGYIYGFPKGFLPAFAGDVLGASAGFWLYRLAFHDYIRRKLGNNIEFTEMSKAVSKDGIYILFLIRLSSFPFAVLNAFFGSMTQLPYWKFLLPLLMSTPRLFIPIFIGHNISSLSDPNIKGGDRVIKWASNILGIVLALAVGWYIYKHTNRRIARINEGLIADENETEEDHQREQEEYQHALNYYGPATTSASSQPPPFSRQQPRNEEMALPMEDIESYHHHHSGFKPDAYQPLGQGEDPK</sequence>
<evidence type="ECO:0000256" key="4">
    <source>
        <dbReference type="ARBA" id="ARBA00013533"/>
    </source>
</evidence>
<dbReference type="EMBL" id="BQFW01000014">
    <property type="protein sequence ID" value="GJJ77667.1"/>
    <property type="molecule type" value="Genomic_DNA"/>
</dbReference>
<evidence type="ECO:0000256" key="6">
    <source>
        <dbReference type="ARBA" id="ARBA00022692"/>
    </source>
</evidence>
<evidence type="ECO:0000256" key="2">
    <source>
        <dbReference type="ARBA" id="ARBA00004653"/>
    </source>
</evidence>
<reference evidence="13" key="2">
    <citation type="journal article" date="2022" name="Microbiol. Resour. Announc.">
        <title>Whole-Genome Sequence of Entomortierella parvispora E1425, a Mucoromycotan Fungus Associated with Burkholderiaceae-Related Endosymbiotic Bacteria.</title>
        <authorList>
            <person name="Herlambang A."/>
            <person name="Guo Y."/>
            <person name="Takashima Y."/>
            <person name="Narisawa K."/>
            <person name="Ohta H."/>
            <person name="Nishizawa T."/>
        </authorList>
    </citation>
    <scope>NUCLEOTIDE SEQUENCE</scope>
    <source>
        <strain evidence="13">E1425</strain>
    </source>
</reference>
<name>A0A9P3HJ96_9FUNG</name>
<evidence type="ECO:0000256" key="7">
    <source>
        <dbReference type="ARBA" id="ARBA00022989"/>
    </source>
</evidence>
<keyword evidence="9 11" id="KW-0472">Membrane</keyword>
<evidence type="ECO:0000256" key="3">
    <source>
        <dbReference type="ARBA" id="ARBA00008640"/>
    </source>
</evidence>
<dbReference type="Pfam" id="PF09335">
    <property type="entry name" value="VTT_dom"/>
    <property type="match status" value="1"/>
</dbReference>
<keyword evidence="14" id="KW-1185">Reference proteome</keyword>
<evidence type="ECO:0000256" key="8">
    <source>
        <dbReference type="ARBA" id="ARBA00023034"/>
    </source>
</evidence>
<reference evidence="13" key="1">
    <citation type="submission" date="2021-11" db="EMBL/GenBank/DDBJ databases">
        <authorList>
            <person name="Herlambang A."/>
            <person name="Guo Y."/>
            <person name="Takashima Y."/>
            <person name="Nishizawa T."/>
        </authorList>
    </citation>
    <scope>NUCLEOTIDE SEQUENCE</scope>
    <source>
        <strain evidence="13">E1425</strain>
    </source>
</reference>
<feature type="transmembrane region" description="Helical" evidence="11">
    <location>
        <begin position="98"/>
        <end position="116"/>
    </location>
</feature>
<keyword evidence="7 11" id="KW-1133">Transmembrane helix</keyword>
<accession>A0A9P3HJ96</accession>
<dbReference type="PANTHER" id="PTHR47549">
    <property type="entry name" value="GOLGI APPARATUS MEMBRANE PROTEIN TVP38-RELATED"/>
    <property type="match status" value="1"/>
</dbReference>
<feature type="transmembrane region" description="Helical" evidence="11">
    <location>
        <begin position="146"/>
        <end position="166"/>
    </location>
</feature>
<dbReference type="GO" id="GO:0000139">
    <property type="term" value="C:Golgi membrane"/>
    <property type="evidence" value="ECO:0007669"/>
    <property type="project" value="UniProtKB-SubCell"/>
</dbReference>
<comment type="caution">
    <text evidence="13">The sequence shown here is derived from an EMBL/GenBank/DDBJ whole genome shotgun (WGS) entry which is preliminary data.</text>
</comment>
<feature type="transmembrane region" description="Helical" evidence="11">
    <location>
        <begin position="172"/>
        <end position="194"/>
    </location>
</feature>
<evidence type="ECO:0000256" key="10">
    <source>
        <dbReference type="SAM" id="MobiDB-lite"/>
    </source>
</evidence>
<evidence type="ECO:0000256" key="11">
    <source>
        <dbReference type="SAM" id="Phobius"/>
    </source>
</evidence>
<comment type="subcellular location">
    <subcellularLocation>
        <location evidence="2">Golgi apparatus membrane</location>
        <topology evidence="2">Multi-pass membrane protein</topology>
    </subcellularLocation>
</comment>
<proteinExistence type="inferred from homology"/>
<gene>
    <name evidence="13" type="ORF">EMPS_10026</name>
</gene>
<feature type="domain" description="VTT" evidence="12">
    <location>
        <begin position="82"/>
        <end position="196"/>
    </location>
</feature>
<dbReference type="AlphaFoldDB" id="A0A9P3HJ96"/>
<feature type="transmembrane region" description="Helical" evidence="11">
    <location>
        <begin position="22"/>
        <end position="41"/>
    </location>
</feature>
<dbReference type="InterPro" id="IPR051076">
    <property type="entry name" value="Golgi_membrane_TVP38/TMEM64"/>
</dbReference>
<feature type="transmembrane region" description="Helical" evidence="11">
    <location>
        <begin position="62"/>
        <end position="92"/>
    </location>
</feature>